<dbReference type="AlphaFoldDB" id="A0A068L7V8"/>
<dbReference type="InterPro" id="IPR037401">
    <property type="entry name" value="SnoaL-like"/>
</dbReference>
<feature type="domain" description="SnoaL-like" evidence="1">
    <location>
        <begin position="11"/>
        <end position="111"/>
    </location>
</feature>
<protein>
    <recommendedName>
        <fullName evidence="1">SnoaL-like domain-containing protein</fullName>
    </recommendedName>
</protein>
<keyword evidence="2" id="KW-0614">Plasmid</keyword>
<accession>A0A068L7V8</accession>
<reference evidence="2" key="3">
    <citation type="journal article" date="2010" name="Folia Microbiol. (Praha)">
        <title>Identification and characterization of an indigoidine-like gene for a blue pigment biosynthesis in Streptomyces aureofaciens CCM 3239.</title>
        <authorList>
            <person name="Novakova R."/>
            <person name="Odnogova Z."/>
            <person name="Kutas P."/>
            <person name="Feckova L."/>
            <person name="Kormanec J."/>
        </authorList>
    </citation>
    <scope>NUCLEOTIDE SEQUENCE</scope>
    <source>
        <strain evidence="2">CCM3239</strain>
        <plasmid evidence="2">pSA3239</plasmid>
    </source>
</reference>
<geneLocation type="plasmid" evidence="2">
    <name>pSA3239</name>
</geneLocation>
<dbReference type="InterPro" id="IPR032710">
    <property type="entry name" value="NTF2-like_dom_sf"/>
</dbReference>
<reference evidence="2" key="5">
    <citation type="journal article" date="2011" name="Microbiology">
        <title>The role of two SARP family transcriptional regulators in regulation of the auricin gene cluster in Streptomyces aureofaciens CCM 3239.</title>
        <authorList>
            <person name="Novakova R."/>
            <person name="Rehakova A."/>
            <person name="Kutas P."/>
            <person name="Feckova L."/>
            <person name="Kormanec J."/>
        </authorList>
    </citation>
    <scope>NUCLEOTIDE SEQUENCE</scope>
    <source>
        <strain evidence="2">CCM3239</strain>
        <plasmid evidence="2">pSA3239</plasmid>
    </source>
</reference>
<reference evidence="2" key="1">
    <citation type="journal article" date="2002" name="Gene">
        <title>Cloning and characterization of a polyketide synthase gene cluster involved in biosynthesis of a proposed angucycline-like polyketide auricin in Streptomyces aureofaciens CCM 3239.</title>
        <authorList>
            <person name="Novakova R."/>
            <person name="Bistakova J."/>
            <person name="Homerova D."/>
            <person name="Rezuchova B."/>
            <person name="Kormanec J."/>
        </authorList>
    </citation>
    <scope>NUCLEOTIDE SEQUENCE</scope>
    <source>
        <strain evidence="2">CCM3239</strain>
        <plasmid evidence="2">pSA3239</plasmid>
    </source>
</reference>
<reference evidence="2" key="6">
    <citation type="journal article" date="2013" name="FEMS Microbiol. Lett.">
        <title>The gene cluster aur1 for the angucycline antibiotic auricin is located on a large linear plasmid pSA3239 in Streptomyces aureofaciens CCM 3239.</title>
        <authorList>
            <person name="Novakova R."/>
            <person name="Knirschova R."/>
            <person name="Farkasovsky M."/>
            <person name="Feckova L."/>
            <person name="Rehakova A."/>
            <person name="Mingyar E."/>
            <person name="Kormanec J."/>
        </authorList>
    </citation>
    <scope>NUCLEOTIDE SEQUENCE</scope>
    <source>
        <strain evidence="2">CCM3239</strain>
        <plasmid evidence="2">pSA3239</plasmid>
    </source>
</reference>
<proteinExistence type="predicted"/>
<organism evidence="2">
    <name type="scientific">Kitasatospora aureofaciens</name>
    <name type="common">Streptomyces aureofaciens</name>
    <dbReference type="NCBI Taxonomy" id="1894"/>
    <lineage>
        <taxon>Bacteria</taxon>
        <taxon>Bacillati</taxon>
        <taxon>Actinomycetota</taxon>
        <taxon>Actinomycetes</taxon>
        <taxon>Kitasatosporales</taxon>
        <taxon>Streptomycetaceae</taxon>
        <taxon>Kitasatospora</taxon>
    </lineage>
</organism>
<evidence type="ECO:0000313" key="2">
    <source>
        <dbReference type="EMBL" id="AIE41964.1"/>
    </source>
</evidence>
<dbReference type="EMBL" id="KJ396772">
    <property type="protein sequence ID" value="AIE41964.1"/>
    <property type="molecule type" value="Genomic_DNA"/>
</dbReference>
<evidence type="ECO:0000259" key="1">
    <source>
        <dbReference type="Pfam" id="PF12680"/>
    </source>
</evidence>
<reference evidence="2" key="4">
    <citation type="journal article" date="2010" name="Microbiology">
        <title>The role of the TetR-family transcriptional regulator Aur1R in negative regulation of the auricin gene cluster in Streptomyces aureofaciens CCM 3239.</title>
        <authorList>
            <person name="Novakova R."/>
            <person name="Kutas P."/>
            <person name="Feckova L."/>
            <person name="Kormanec J."/>
        </authorList>
    </citation>
    <scope>NUCLEOTIDE SEQUENCE</scope>
    <source>
        <strain evidence="2">CCM3239</strain>
        <plasmid evidence="2">pSA3239</plasmid>
    </source>
</reference>
<sequence length="118" mass="13180">MSDEQTRKVIDQFNQAFQQHDPSLLKDLLAENCRLENSGPAPDGSKHVGYDECLQFWSAIAGNEGMTFEVEEVWTAGERAVCRWTLRWGGGPQDFVRGVNVTRLEGGLIVESFGYVKG</sequence>
<reference evidence="2" key="2">
    <citation type="journal article" date="2005" name="Microbiology">
        <title>Characterization of a regulatory gene essential for the production of the angucycline-like polyketide antibiotic auricin in Streptomyces aureofaciens CCM 3239.</title>
        <authorList>
            <person name="Novakova R."/>
            <person name="Homerova D."/>
            <person name="Feckova L."/>
            <person name="Kormanec J."/>
        </authorList>
    </citation>
    <scope>NUCLEOTIDE SEQUENCE</scope>
    <source>
        <strain evidence="2">CCM3239</strain>
        <plasmid evidence="2">pSA3239</plasmid>
    </source>
</reference>
<dbReference type="Pfam" id="PF12680">
    <property type="entry name" value="SnoaL_2"/>
    <property type="match status" value="1"/>
</dbReference>
<dbReference type="SUPFAM" id="SSF54427">
    <property type="entry name" value="NTF2-like"/>
    <property type="match status" value="1"/>
</dbReference>
<dbReference type="Gene3D" id="3.10.450.50">
    <property type="match status" value="1"/>
</dbReference>
<reference evidence="2" key="8">
    <citation type="journal article" date="2015" name="Appl. Microbiol. Biotechnol.">
        <title>Characterisation of the genes involved in the biosynthesis and attachment of the aminodeoxysugar D-forosamine in the auricin gene cluster of Streptomyces aureofaciens CCM3239.</title>
        <authorList>
            <person name="Bekeova C."/>
            <person name="Rehakova A."/>
            <person name="Feckova L."/>
            <person name="Vlckova S."/>
            <person name="Novakova R."/>
            <person name="Mingyar E."/>
            <person name="Kormanec J."/>
        </authorList>
    </citation>
    <scope>NUCLEOTIDE SEQUENCE</scope>
    <source>
        <strain evidence="2">CCM3239</strain>
        <plasmid evidence="2">pSA3239</plasmid>
    </source>
</reference>
<name>A0A068L7V8_KITAU</name>
<reference evidence="2" key="7">
    <citation type="journal article" date="2014" name="Appl. Microbiol. Biotechnol.">
        <title>Intriguing properties of the angucycline antibiotic auricin and complex regulation of its biosynthesis.</title>
        <authorList>
            <person name="Kormanec J."/>
            <person name="Novakova R."/>
            <person name="Mingyar E."/>
            <person name="Feckova L."/>
        </authorList>
    </citation>
    <scope>NUCLEOTIDE SEQUENCE</scope>
    <source>
        <strain evidence="2">CCM3239</strain>
        <plasmid evidence="2">pSA3239</plasmid>
    </source>
</reference>